<comment type="caution">
    <text evidence="5">The sequence shown here is derived from an EMBL/GenBank/DDBJ whole genome shotgun (WGS) entry which is preliminary data.</text>
</comment>
<protein>
    <submittedName>
        <fullName evidence="5">Kinesin-like protein KIN-14C</fullName>
    </submittedName>
</protein>
<dbReference type="Gene3D" id="3.40.50.620">
    <property type="entry name" value="HUPs"/>
    <property type="match status" value="1"/>
</dbReference>
<reference evidence="5" key="2">
    <citation type="submission" date="2022-01" db="EMBL/GenBank/DDBJ databases">
        <authorList>
            <person name="Yamashiro T."/>
            <person name="Shiraishi A."/>
            <person name="Satake H."/>
            <person name="Nakayama K."/>
        </authorList>
    </citation>
    <scope>NUCLEOTIDE SEQUENCE</scope>
</reference>
<dbReference type="InterPro" id="IPR032678">
    <property type="entry name" value="tRNA-synt_1_cat_dom"/>
</dbReference>
<keyword evidence="1" id="KW-0436">Ligase</keyword>
<reference evidence="5" key="1">
    <citation type="journal article" date="2022" name="Int. J. Mol. Sci.">
        <title>Draft Genome of Tanacetum Coccineum: Genomic Comparison of Closely Related Tanacetum-Family Plants.</title>
        <authorList>
            <person name="Yamashiro T."/>
            <person name="Shiraishi A."/>
            <person name="Nakayama K."/>
            <person name="Satake H."/>
        </authorList>
    </citation>
    <scope>NUCLEOTIDE SEQUENCE</scope>
</reference>
<name>A0ABQ4ZGT3_9ASTR</name>
<accession>A0ABQ4ZGT3</accession>
<keyword evidence="3" id="KW-0067">ATP-binding</keyword>
<evidence type="ECO:0000313" key="6">
    <source>
        <dbReference type="Proteomes" id="UP001151760"/>
    </source>
</evidence>
<dbReference type="Pfam" id="PF01406">
    <property type="entry name" value="tRNA-synt_1e"/>
    <property type="match status" value="1"/>
</dbReference>
<dbReference type="PANTHER" id="PTHR10890">
    <property type="entry name" value="CYSTEINYL-TRNA SYNTHETASE"/>
    <property type="match status" value="1"/>
</dbReference>
<evidence type="ECO:0000256" key="3">
    <source>
        <dbReference type="ARBA" id="ARBA00022840"/>
    </source>
</evidence>
<organism evidence="5 6">
    <name type="scientific">Tanacetum coccineum</name>
    <dbReference type="NCBI Taxonomy" id="301880"/>
    <lineage>
        <taxon>Eukaryota</taxon>
        <taxon>Viridiplantae</taxon>
        <taxon>Streptophyta</taxon>
        <taxon>Embryophyta</taxon>
        <taxon>Tracheophyta</taxon>
        <taxon>Spermatophyta</taxon>
        <taxon>Magnoliopsida</taxon>
        <taxon>eudicotyledons</taxon>
        <taxon>Gunneridae</taxon>
        <taxon>Pentapetalae</taxon>
        <taxon>asterids</taxon>
        <taxon>campanulids</taxon>
        <taxon>Asterales</taxon>
        <taxon>Asteraceae</taxon>
        <taxon>Asteroideae</taxon>
        <taxon>Anthemideae</taxon>
        <taxon>Anthemidinae</taxon>
        <taxon>Tanacetum</taxon>
    </lineage>
</organism>
<dbReference type="PANTHER" id="PTHR10890:SF26">
    <property type="entry name" value="CYSTEINE--TRNA LIGASE 1, CYTOPLASMIC-RELATED"/>
    <property type="match status" value="1"/>
</dbReference>
<feature type="non-terminal residue" evidence="5">
    <location>
        <position position="1"/>
    </location>
</feature>
<evidence type="ECO:0000259" key="4">
    <source>
        <dbReference type="Pfam" id="PF01406"/>
    </source>
</evidence>
<proteinExistence type="predicted"/>
<evidence type="ECO:0000256" key="1">
    <source>
        <dbReference type="ARBA" id="ARBA00022598"/>
    </source>
</evidence>
<evidence type="ECO:0000256" key="2">
    <source>
        <dbReference type="ARBA" id="ARBA00022741"/>
    </source>
</evidence>
<dbReference type="SUPFAM" id="SSF52374">
    <property type="entry name" value="Nucleotidylyl transferase"/>
    <property type="match status" value="1"/>
</dbReference>
<keyword evidence="2" id="KW-0547">Nucleotide-binding</keyword>
<dbReference type="InterPro" id="IPR024909">
    <property type="entry name" value="Cys-tRNA/MSH_ligase"/>
</dbReference>
<dbReference type="Proteomes" id="UP001151760">
    <property type="component" value="Unassembled WGS sequence"/>
</dbReference>
<feature type="domain" description="tRNA synthetases class I catalytic" evidence="4">
    <location>
        <begin position="255"/>
        <end position="325"/>
    </location>
</feature>
<keyword evidence="6" id="KW-1185">Reference proteome</keyword>
<dbReference type="InterPro" id="IPR014729">
    <property type="entry name" value="Rossmann-like_a/b/a_fold"/>
</dbReference>
<evidence type="ECO:0000313" key="5">
    <source>
        <dbReference type="EMBL" id="GJS88255.1"/>
    </source>
</evidence>
<sequence>YYVRRIPALHVVVKGDGGVGDDGGVVVKGNGGSGDGGVGDDGRKVLQLSVADMKLVIYLQKNRPVDAPLDKRLKVGTGRSMTSTTSSRSRQVLAPVTTNQKELLLQLLKPQVLEDENMEFTKEEVDALLNEQFKGKAQFNLKAKHDWTTDYSKRLKTCIKWFQKSLENLGMEKDNLRNMLDSSKIMTFDHLVVVTRSSSRKGLPLAENSRAVNVVIRRAANAITNLAHENSSIKSRVRVEGGIPPLVELLEFTDAKKFDIHNGGMHLMFPNHENEIAQSCAANPNTNVKYWMHNGFVIVNSENMSKSRDNFFTIYYLSKETDKRSRKVVKVTEQLDLAQAANAEMEVDLRRLKVQSDQ</sequence>
<dbReference type="EMBL" id="BQNB010011260">
    <property type="protein sequence ID" value="GJS88255.1"/>
    <property type="molecule type" value="Genomic_DNA"/>
</dbReference>
<gene>
    <name evidence="5" type="ORF">Tco_0770891</name>
</gene>